<feature type="domain" description="Helitron helicase-like" evidence="4">
    <location>
        <begin position="375"/>
        <end position="570"/>
    </location>
</feature>
<keyword evidence="1" id="KW-0227">DNA damage</keyword>
<dbReference type="GO" id="GO:0016787">
    <property type="term" value="F:hydrolase activity"/>
    <property type="evidence" value="ECO:0007669"/>
    <property type="project" value="UniProtKB-KW"/>
</dbReference>
<keyword evidence="1" id="KW-0378">Hydrolase</keyword>
<dbReference type="GO" id="GO:0006281">
    <property type="term" value="P:DNA repair"/>
    <property type="evidence" value="ECO:0007669"/>
    <property type="project" value="UniProtKB-KW"/>
</dbReference>
<dbReference type="GO" id="GO:0043139">
    <property type="term" value="F:5'-3' DNA helicase activity"/>
    <property type="evidence" value="ECO:0007669"/>
    <property type="project" value="UniProtKB-EC"/>
</dbReference>
<dbReference type="Pfam" id="PF05970">
    <property type="entry name" value="PIF1"/>
    <property type="match status" value="1"/>
</dbReference>
<dbReference type="PANTHER" id="PTHR47642:SF8">
    <property type="entry name" value="ATP-DEPENDENT DNA HELICASE"/>
    <property type="match status" value="1"/>
</dbReference>
<evidence type="ECO:0000313" key="6">
    <source>
        <dbReference type="EMBL" id="KAK3095059.1"/>
    </source>
</evidence>
<dbReference type="InterPro" id="IPR010285">
    <property type="entry name" value="DNA_helicase_pif1-like_DEAD"/>
</dbReference>
<accession>A0AA88XZV2</accession>
<keyword evidence="1" id="KW-0234">DNA repair</keyword>
<evidence type="ECO:0000256" key="1">
    <source>
        <dbReference type="RuleBase" id="RU363044"/>
    </source>
</evidence>
<reference evidence="6" key="1">
    <citation type="submission" date="2019-08" db="EMBL/GenBank/DDBJ databases">
        <title>The improved chromosome-level genome for the pearl oyster Pinctada fucata martensii using PacBio sequencing and Hi-C.</title>
        <authorList>
            <person name="Zheng Z."/>
        </authorList>
    </citation>
    <scope>NUCLEOTIDE SEQUENCE</scope>
    <source>
        <strain evidence="6">ZZ-2019</strain>
        <tissue evidence="6">Adductor muscle</tissue>
    </source>
</reference>
<comment type="caution">
    <text evidence="6">The sequence shown here is derived from an EMBL/GenBank/DDBJ whole genome shotgun (WGS) entry which is preliminary data.</text>
</comment>
<dbReference type="PANTHER" id="PTHR47642">
    <property type="entry name" value="ATP-DEPENDENT DNA HELICASE"/>
    <property type="match status" value="1"/>
</dbReference>
<proteinExistence type="inferred from homology"/>
<dbReference type="EMBL" id="VSWD01000008">
    <property type="protein sequence ID" value="KAK3095059.1"/>
    <property type="molecule type" value="Genomic_DNA"/>
</dbReference>
<organism evidence="6 7">
    <name type="scientific">Pinctada imbricata</name>
    <name type="common">Atlantic pearl-oyster</name>
    <name type="synonym">Pinctada martensii</name>
    <dbReference type="NCBI Taxonomy" id="66713"/>
    <lineage>
        <taxon>Eukaryota</taxon>
        <taxon>Metazoa</taxon>
        <taxon>Spiralia</taxon>
        <taxon>Lophotrochozoa</taxon>
        <taxon>Mollusca</taxon>
        <taxon>Bivalvia</taxon>
        <taxon>Autobranchia</taxon>
        <taxon>Pteriomorphia</taxon>
        <taxon>Pterioida</taxon>
        <taxon>Pterioidea</taxon>
        <taxon>Pteriidae</taxon>
        <taxon>Pinctada</taxon>
    </lineage>
</organism>
<dbReference type="GO" id="GO:0005524">
    <property type="term" value="F:ATP binding"/>
    <property type="evidence" value="ECO:0007669"/>
    <property type="project" value="UniProtKB-KW"/>
</dbReference>
<evidence type="ECO:0000259" key="3">
    <source>
        <dbReference type="Pfam" id="PF05970"/>
    </source>
</evidence>
<feature type="region of interest" description="Disordered" evidence="2">
    <location>
        <begin position="1"/>
        <end position="53"/>
    </location>
</feature>
<dbReference type="Gene3D" id="3.40.50.300">
    <property type="entry name" value="P-loop containing nucleotide triphosphate hydrolases"/>
    <property type="match status" value="1"/>
</dbReference>
<sequence>MQHKEKRSILEESVKQQLREQNKKQHKERRSALEESVKERDRQKNRIQHKERRSNITKEMALENFFSVIASGSDYCCISCNRCLYRSSVICHKSTNYPKVSNAHLSLWLSLDGKSNMNKRFICKTCHLSLKKGNMPAQCTANKLQLDIILPILKDLCPLEVQVICKTLPFMRIVAQQRGAQHKLSGQVVLVPSDLTKIVNSLPRQSAESQIITLALKRRLSDKYPVHKQCISPSYIIRALHYLKLHSPHYKDIEINEHWIPDLPFTHSITCSNEETEVVEALEDSEDEVDKTAPEEVQEHIQQKEALNSVTCFQPTNGPTVGSNAVINIAPAEGQTPSSTYHQPDWEYLAFPQLFPYGRNNINEKRQVKLSEKKYANVRLLSADTRFSECSEYIFQMLDLLEKRQIQNSISITTRKSYHEDISAGQLKDPTRFHRLLTEDHLYATFKTIRGTPQYWQQMQLDMLAKLRQLGPYTFFLTGSAAEFYWPEVIILIARRYSTNLTDDDIAAMDWNTKRQWLQRNPVIAAKHIDYIFEQLWTKFILSGAHPIGQILNYDLRKEMQGRGTEHFHSAIHVKGAPRIDVNTDEECVSFIDKHVKCHIPPENDPLHDLVVSRQMHHHTRTCKKKNTQCRFGYPRCPSPRTVIARIPKGENAAQLIDDSTKIQRKVYTALKSASEETGLFEEILQSADLTEQQYIDALSVSKKRTAVIMKRDVSEVRVNNYNPHILRALRSNMDIQFITNVWACIAYLTSYICKPERSMSEMMRKACKESNSKPMREALKDIGDVFRKSREVSEHEAIARILSFPLRKSNTDVLFIQTDLKENRTRLLKPRSILENMEDDETDLYLPSIHDKYSKRPDMMENLCLADFSAQYDTTSGSKDDDEQDEEEILEKGTRNTITLKDEMGTLRERRNQRFIRYHYVSKERNEELYYHRLLLLYMPWRSESELKSSTYKDKFSEVKKDILGNINHYEPFYEEVEAALEDFDPDDASPEIWNEFAAGVQQECLEEQTNESHCKHPYIDPSLLPVQATEDNEVTTPRNYTIGKTQLVTDSRFYELVRSLNDKQRILFDYMYDWATRTRLASDDNSVPQPFYIFLSGGGGVGKTHLVNTIYEGLVRALRKPGQDPDKPTVLMTASTGKAASNINGTTLHSAFSLPVKEKMRTLQFKTLSLEKLNTMRCKYANLKVIIADEISMFGATSLEHLHLTLQDIFTGRDSNKPFGDIAMLAVGDLLQLNLVGDRPVFKQCSSNDYSSLAGSLWQQLFKVYELTEIVRQKGDPQFAEILSRVRTGETSEEDITLLNDLHNTDTSNFPKDTVHIYMTNNQVDSYNIQKLQELSGPHLTITAKDSKRDLHTNLEQVTITSTNMYQTGGLSSSITFAKGARLMLTKNYDIADHLVNGVIGTLVDYNIPSDNKLSGQLFIRFEKDLIGKNARKSSPPHLRHAVPIQAVTIKFMLASQCSVPVERKMYPVTLAYA</sequence>
<comment type="cofactor">
    <cofactor evidence="1">
        <name>Mg(2+)</name>
        <dbReference type="ChEBI" id="CHEBI:18420"/>
    </cofactor>
</comment>
<keyword evidence="1" id="KW-0347">Helicase</keyword>
<evidence type="ECO:0000259" key="5">
    <source>
        <dbReference type="Pfam" id="PF20209"/>
    </source>
</evidence>
<comment type="catalytic activity">
    <reaction evidence="1">
        <text>ATP + H2O = ADP + phosphate + H(+)</text>
        <dbReference type="Rhea" id="RHEA:13065"/>
        <dbReference type="ChEBI" id="CHEBI:15377"/>
        <dbReference type="ChEBI" id="CHEBI:15378"/>
        <dbReference type="ChEBI" id="CHEBI:30616"/>
        <dbReference type="ChEBI" id="CHEBI:43474"/>
        <dbReference type="ChEBI" id="CHEBI:456216"/>
        <dbReference type="EC" id="5.6.2.3"/>
    </reaction>
</comment>
<keyword evidence="1" id="KW-0067">ATP-binding</keyword>
<dbReference type="Pfam" id="PF20209">
    <property type="entry name" value="DUF6570"/>
    <property type="match status" value="1"/>
</dbReference>
<feature type="compositionally biased region" description="Basic and acidic residues" evidence="2">
    <location>
        <begin position="30"/>
        <end position="44"/>
    </location>
</feature>
<keyword evidence="1" id="KW-0547">Nucleotide-binding</keyword>
<evidence type="ECO:0000313" key="7">
    <source>
        <dbReference type="Proteomes" id="UP001186944"/>
    </source>
</evidence>
<dbReference type="Pfam" id="PF14214">
    <property type="entry name" value="Helitron_like_N"/>
    <property type="match status" value="1"/>
</dbReference>
<feature type="domain" description="DNA helicase Pif1-like DEAD-box helicase" evidence="3">
    <location>
        <begin position="1091"/>
        <end position="1297"/>
    </location>
</feature>
<dbReference type="SUPFAM" id="SSF52540">
    <property type="entry name" value="P-loop containing nucleoside triphosphate hydrolases"/>
    <property type="match status" value="2"/>
</dbReference>
<dbReference type="InterPro" id="IPR027417">
    <property type="entry name" value="P-loop_NTPase"/>
</dbReference>
<comment type="similarity">
    <text evidence="1">Belongs to the helicase family.</text>
</comment>
<dbReference type="InterPro" id="IPR025476">
    <property type="entry name" value="Helitron_helicase-like"/>
</dbReference>
<keyword evidence="1" id="KW-0233">DNA recombination</keyword>
<dbReference type="GO" id="GO:0000723">
    <property type="term" value="P:telomere maintenance"/>
    <property type="evidence" value="ECO:0007669"/>
    <property type="project" value="InterPro"/>
</dbReference>
<dbReference type="InterPro" id="IPR046700">
    <property type="entry name" value="DUF6570"/>
</dbReference>
<dbReference type="EC" id="5.6.2.3" evidence="1"/>
<evidence type="ECO:0000259" key="4">
    <source>
        <dbReference type="Pfam" id="PF14214"/>
    </source>
</evidence>
<keyword evidence="7" id="KW-1185">Reference proteome</keyword>
<dbReference type="Proteomes" id="UP001186944">
    <property type="component" value="Unassembled WGS sequence"/>
</dbReference>
<dbReference type="GO" id="GO:0006310">
    <property type="term" value="P:DNA recombination"/>
    <property type="evidence" value="ECO:0007669"/>
    <property type="project" value="UniProtKB-KW"/>
</dbReference>
<gene>
    <name evidence="6" type="ORF">FSP39_009779</name>
</gene>
<evidence type="ECO:0000256" key="2">
    <source>
        <dbReference type="SAM" id="MobiDB-lite"/>
    </source>
</evidence>
<feature type="domain" description="DUF6570" evidence="5">
    <location>
        <begin position="132"/>
        <end position="259"/>
    </location>
</feature>
<dbReference type="InterPro" id="IPR051055">
    <property type="entry name" value="PIF1_helicase"/>
</dbReference>
<protein>
    <recommendedName>
        <fullName evidence="1">ATP-dependent DNA helicase</fullName>
        <ecNumber evidence="1">5.6.2.3</ecNumber>
    </recommendedName>
</protein>
<feature type="compositionally biased region" description="Basic and acidic residues" evidence="2">
    <location>
        <begin position="7"/>
        <end position="23"/>
    </location>
</feature>
<name>A0AA88XZV2_PINIB</name>